<dbReference type="Pfam" id="PF03190">
    <property type="entry name" value="Thioredox_DsbH"/>
    <property type="match status" value="1"/>
</dbReference>
<dbReference type="InterPro" id="IPR004879">
    <property type="entry name" value="Ssp411-like_TRX"/>
</dbReference>
<dbReference type="EMBL" id="KT944272">
    <property type="protein sequence ID" value="ALV86691.1"/>
    <property type="molecule type" value="Genomic_DNA"/>
</dbReference>
<reference evidence="2" key="1">
    <citation type="submission" date="2015-10" db="EMBL/GenBank/DDBJ databases">
        <title>Biosynthesis of SCL-MCL polyhydroxyalkanoates by metagenomic clones in Pseudomonas putida.</title>
        <authorList>
            <person name="Cheng J."/>
            <person name="Charles T.C."/>
        </authorList>
    </citation>
    <scope>NUCLEOTIDE SEQUENCE</scope>
</reference>
<dbReference type="PIRSF" id="PIRSF006402">
    <property type="entry name" value="UCP006402_thioredoxin"/>
    <property type="match status" value="1"/>
</dbReference>
<dbReference type="InterPro" id="IPR008928">
    <property type="entry name" value="6-hairpin_glycosidase_sf"/>
</dbReference>
<proteinExistence type="predicted"/>
<dbReference type="SUPFAM" id="SSF52833">
    <property type="entry name" value="Thioredoxin-like"/>
    <property type="match status" value="1"/>
</dbReference>
<dbReference type="PANTHER" id="PTHR42899:SF1">
    <property type="entry name" value="SPERMATOGENESIS-ASSOCIATED PROTEIN 20"/>
    <property type="match status" value="1"/>
</dbReference>
<sequence length="577" mass="64308">MRNRLADETSPYLQQHAANPVDWQPWGAEALALARASERPILLSVGYSACHWCHVMAHECFEDDDTAALMNRHFVNIKVDREERPDIDQIYQTAHQLLTRRAGGWPLTMFLTPEGKPFFGGTYFPKRSRMNLPGFDELLLRVAQAWATQREPLRAQGDALVRQLGQTLPAPHAGDGDELDWTAAQAATRLRDAALQAFDAVNGGFGGAPKFPQASTLDALLRGALDSGDAAARDAYLLSLRRMAEGGLYDHLGGGFCRYSTDARWTIPHFEKMLYDNGPLLRLYAQGWQLTGDALLRQACEGTAAWLMREMQSSDGGYCSSLDADSDGQEGRFYVWQRDEVAQALDVDQFAAFAARYGLDVPPNFEGRAWHLRIARPLDEVAERLGRTRAECEALIAGARERLFALRETRVRPGRDDKRLTAWNALAIDGMAFAARVFGEPRWAESARRALDFVHAALWRAGRLLATHKDNRAHLNAYLDDHAFLLGAVLEVMQGELLRAADLRWACELADTLLAQFEDAQDGGFFFTRHDHEVLVLRPKPGHDGALPSGNGMAALHLQRLGHLIGEARYLEAARRT</sequence>
<organism evidence="2">
    <name type="scientific">uncultured bacterium 51</name>
    <dbReference type="NCBI Taxonomy" id="1748279"/>
    <lineage>
        <taxon>Bacteria</taxon>
        <taxon>environmental samples</taxon>
    </lineage>
</organism>
<dbReference type="SUPFAM" id="SSF48208">
    <property type="entry name" value="Six-hairpin glycosidases"/>
    <property type="match status" value="1"/>
</dbReference>
<dbReference type="InterPro" id="IPR024705">
    <property type="entry name" value="Ssp411"/>
</dbReference>
<dbReference type="GO" id="GO:0005975">
    <property type="term" value="P:carbohydrate metabolic process"/>
    <property type="evidence" value="ECO:0007669"/>
    <property type="project" value="InterPro"/>
</dbReference>
<protein>
    <submittedName>
        <fullName evidence="2">Thioredoxin</fullName>
    </submittedName>
</protein>
<feature type="non-terminal residue" evidence="2">
    <location>
        <position position="577"/>
    </location>
</feature>
<dbReference type="Gene3D" id="3.40.30.10">
    <property type="entry name" value="Glutaredoxin"/>
    <property type="match status" value="1"/>
</dbReference>
<dbReference type="PANTHER" id="PTHR42899">
    <property type="entry name" value="SPERMATOGENESIS-ASSOCIATED PROTEIN 20"/>
    <property type="match status" value="1"/>
</dbReference>
<evidence type="ECO:0000313" key="2">
    <source>
        <dbReference type="EMBL" id="ALV86691.1"/>
    </source>
</evidence>
<name>A0A0U3SVP4_9BACT</name>
<dbReference type="CDD" id="cd02955">
    <property type="entry name" value="SSP411"/>
    <property type="match status" value="1"/>
</dbReference>
<dbReference type="AlphaFoldDB" id="A0A0U3SVP4"/>
<accession>A0A0U3SVP4</accession>
<dbReference type="InterPro" id="IPR036249">
    <property type="entry name" value="Thioredoxin-like_sf"/>
</dbReference>
<evidence type="ECO:0000259" key="1">
    <source>
        <dbReference type="Pfam" id="PF03190"/>
    </source>
</evidence>
<feature type="domain" description="Spermatogenesis-associated protein 20-like TRX" evidence="1">
    <location>
        <begin position="3"/>
        <end position="164"/>
    </location>
</feature>